<gene>
    <name evidence="1" type="ORF">M097_2262</name>
</gene>
<reference evidence="1 2" key="1">
    <citation type="submission" date="2014-04" db="EMBL/GenBank/DDBJ databases">
        <authorList>
            <person name="Sears C."/>
            <person name="Carroll K."/>
            <person name="Sack B.R."/>
            <person name="Qadri F."/>
            <person name="Myers L.L."/>
            <person name="Chung G.-T."/>
            <person name="Escheverria P."/>
            <person name="Fraser C.M."/>
            <person name="Sadzewicz L."/>
            <person name="Shefchek K.A."/>
            <person name="Tallon L."/>
            <person name="Das S.P."/>
            <person name="Daugherty S."/>
            <person name="Mongodin E.F."/>
        </authorList>
    </citation>
    <scope>NUCLEOTIDE SEQUENCE [LARGE SCALE GENOMIC DNA]</scope>
    <source>
        <strain evidence="2">3775 SL(B) 10 (iv)</strain>
    </source>
</reference>
<proteinExistence type="predicted"/>
<dbReference type="AlphaFoldDB" id="A0A078R670"/>
<dbReference type="EMBL" id="JNHI01000010">
    <property type="protein sequence ID" value="KDS31064.1"/>
    <property type="molecule type" value="Genomic_DNA"/>
</dbReference>
<protein>
    <submittedName>
        <fullName evidence="1">Uncharacterized protein</fullName>
    </submittedName>
</protein>
<comment type="caution">
    <text evidence="1">The sequence shown here is derived from an EMBL/GenBank/DDBJ whole genome shotgun (WGS) entry which is preliminary data.</text>
</comment>
<name>A0A078R670_PHOVU</name>
<sequence>MLLDCFLIFLSCRFWKYTDVLAKYMPDGKMSAGNEMNLNL</sequence>
<evidence type="ECO:0000313" key="1">
    <source>
        <dbReference type="EMBL" id="KDS31064.1"/>
    </source>
</evidence>
<evidence type="ECO:0000313" key="2">
    <source>
        <dbReference type="Proteomes" id="UP000028134"/>
    </source>
</evidence>
<organism evidence="1 2">
    <name type="scientific">Phocaeicola vulgatus str. 3775 SL</name>
    <name type="common">B</name>
    <name type="synonym">iv</name>
    <dbReference type="NCBI Taxonomy" id="1339350"/>
    <lineage>
        <taxon>Bacteria</taxon>
        <taxon>Pseudomonadati</taxon>
        <taxon>Bacteroidota</taxon>
        <taxon>Bacteroidia</taxon>
        <taxon>Bacteroidales</taxon>
        <taxon>Bacteroidaceae</taxon>
        <taxon>Phocaeicola</taxon>
    </lineage>
</organism>
<dbReference type="Proteomes" id="UP000028134">
    <property type="component" value="Unassembled WGS sequence"/>
</dbReference>
<accession>A0A078R670</accession>